<dbReference type="InterPro" id="IPR012341">
    <property type="entry name" value="6hp_glycosidase-like_sf"/>
</dbReference>
<feature type="domain" description="DUF4964" evidence="2">
    <location>
        <begin position="18"/>
        <end position="80"/>
    </location>
</feature>
<dbReference type="EMBL" id="QGDC01000004">
    <property type="protein sequence ID" value="RCH55182.1"/>
    <property type="molecule type" value="Genomic_DNA"/>
</dbReference>
<evidence type="ECO:0000313" key="5">
    <source>
        <dbReference type="EMBL" id="RCH55182.1"/>
    </source>
</evidence>
<dbReference type="Proteomes" id="UP000253209">
    <property type="component" value="Unassembled WGS sequence"/>
</dbReference>
<evidence type="ECO:0000259" key="3">
    <source>
        <dbReference type="Pfam" id="PF16335"/>
    </source>
</evidence>
<dbReference type="InterPro" id="IPR033433">
    <property type="entry name" value="GtaA_N"/>
</dbReference>
<reference evidence="5 6" key="1">
    <citation type="submission" date="2018-05" db="EMBL/GenBank/DDBJ databases">
        <title>Mucilaginibacter hurinus sp. nov., isolated from briquette warehouse soil.</title>
        <authorList>
            <person name="Choi L."/>
        </authorList>
    </citation>
    <scope>NUCLEOTIDE SEQUENCE [LARGE SCALE GENOMIC DNA]</scope>
    <source>
        <strain evidence="5 6">ZR32</strain>
    </source>
</reference>
<dbReference type="InterPro" id="IPR008979">
    <property type="entry name" value="Galactose-bd-like_sf"/>
</dbReference>
<feature type="chain" id="PRO_5016818686" evidence="1">
    <location>
        <begin position="21"/>
        <end position="819"/>
    </location>
</feature>
<dbReference type="PANTHER" id="PTHR31987">
    <property type="entry name" value="GLUTAMINASE A-RELATED"/>
    <property type="match status" value="1"/>
</dbReference>
<dbReference type="Gene3D" id="1.50.10.10">
    <property type="match status" value="1"/>
</dbReference>
<evidence type="ECO:0000256" key="1">
    <source>
        <dbReference type="SAM" id="SignalP"/>
    </source>
</evidence>
<feature type="domain" description="Glutaminase A N-terminal" evidence="4">
    <location>
        <begin position="246"/>
        <end position="468"/>
    </location>
</feature>
<protein>
    <submittedName>
        <fullName evidence="5">Glutaminase</fullName>
    </submittedName>
</protein>
<name>A0A367GNW6_9SPHI</name>
<dbReference type="SUPFAM" id="SSF48208">
    <property type="entry name" value="Six-hairpin glycosidases"/>
    <property type="match status" value="1"/>
</dbReference>
<dbReference type="InterPro" id="IPR032515">
    <property type="entry name" value="DUF4964"/>
</dbReference>
<evidence type="ECO:0000259" key="2">
    <source>
        <dbReference type="Pfam" id="PF16334"/>
    </source>
</evidence>
<keyword evidence="1" id="KW-0732">Signal</keyword>
<dbReference type="Gene3D" id="2.60.120.260">
    <property type="entry name" value="Galactose-binding domain-like"/>
    <property type="match status" value="1"/>
</dbReference>
<dbReference type="RefSeq" id="WP_114004804.1">
    <property type="nucleotide sequence ID" value="NZ_QGDC01000004.1"/>
</dbReference>
<dbReference type="InterPro" id="IPR052743">
    <property type="entry name" value="Glutaminase_GtaA"/>
</dbReference>
<gene>
    <name evidence="5" type="ORF">DJ568_08310</name>
</gene>
<keyword evidence="6" id="KW-1185">Reference proteome</keyword>
<feature type="signal peptide" evidence="1">
    <location>
        <begin position="1"/>
        <end position="20"/>
    </location>
</feature>
<dbReference type="Pfam" id="PF17168">
    <property type="entry name" value="DUF5127"/>
    <property type="match status" value="1"/>
</dbReference>
<dbReference type="PANTHER" id="PTHR31987:SF1">
    <property type="entry name" value="GLUTAMINASE A"/>
    <property type="match status" value="1"/>
</dbReference>
<dbReference type="Pfam" id="PF16335">
    <property type="entry name" value="GtaA_6_Hairpin"/>
    <property type="match status" value="1"/>
</dbReference>
<sequence length="819" mass="92104">MKIHTLLTALMLAVAQLVQAQDRKAPAYPLITHNPYFSIWSTTDKLTDSPTKHWTGTQQSLMGLIKVDGTVYRFLGKEPDTYRTVLAASDEKAYQVQYTENQPAANWYASDFNDNDWKTGLAPIGDGDGAKTRWTSRDMWVRRTFTLGKEDINKLFLKLSHDDNVEVYLNGDRIYDRKGWTNDFTMIPLKDADKDKLRVGKNVIAVHIFSSEGGQWLDFGLVDKEKEKPEEAIAIADQKSVEINATQTIYNFTAGKVDLSIIFTSPLLMSDLGILARPVSYITYKVKANDGKTHAVKVCLNASTDIAVNKPHQEVKATKYTTPTLSILKAGTVEQPILQKKGDDLRIDWGYMYIAAPKTANAAQYITAGQQAVAAFRNGSVQSTASAGRNLSLNTVIPFGRVGNVPIEKFLQIGYDDIYSIQYFGKNLRPWWNTSGKETIEGQLALAERQYSSVIEKCENFNKSMYRDAQDAGGKKYADLCVLAYRQSIAGHQLVKSPQGDLLWMSKENFSNGSINTVDITYPSAPLYLIYNPGLLKGMMNGIFYYSESGKFPKNFAAHDLGTYPLANGQTYGEDMPVEESGNMIILAAAIAKVEGNAGYAKKHWPTLTKWVNYLVEEGFDPKTQLCTDDFAGHLARNANLSVKAIVGIACYAKMADQIGEKRTAEKYRIIAKDMVNRWMELADDGDHYALTFDNKGTWSQKYNTVWDKVLGLNLFPQTVYNKEVKYYLTKQEKYGLPLDSRKTYTKSDWIMWTATLADSREDFNKLVDPIYKFAMETPSRVPLNDWHETTDGKMVGFQARSVVGGYFMKVLNDKLNKK</sequence>
<dbReference type="OrthoDB" id="175993at2"/>
<proteinExistence type="predicted"/>
<dbReference type="InterPro" id="IPR032514">
    <property type="entry name" value="GtaA_central"/>
</dbReference>
<dbReference type="InterPro" id="IPR008928">
    <property type="entry name" value="6-hairpin_glycosidase_sf"/>
</dbReference>
<dbReference type="SUPFAM" id="SSF49785">
    <property type="entry name" value="Galactose-binding domain-like"/>
    <property type="match status" value="1"/>
</dbReference>
<dbReference type="AlphaFoldDB" id="A0A367GNW6"/>
<evidence type="ECO:0000313" key="6">
    <source>
        <dbReference type="Proteomes" id="UP000253209"/>
    </source>
</evidence>
<accession>A0A367GNW6</accession>
<feature type="domain" description="Glutaminase A central" evidence="3">
    <location>
        <begin position="474"/>
        <end position="810"/>
    </location>
</feature>
<dbReference type="GO" id="GO:0005975">
    <property type="term" value="P:carbohydrate metabolic process"/>
    <property type="evidence" value="ECO:0007669"/>
    <property type="project" value="InterPro"/>
</dbReference>
<comment type="caution">
    <text evidence="5">The sequence shown here is derived from an EMBL/GenBank/DDBJ whole genome shotgun (WGS) entry which is preliminary data.</text>
</comment>
<dbReference type="Pfam" id="PF16334">
    <property type="entry name" value="DUF4964"/>
    <property type="match status" value="1"/>
</dbReference>
<organism evidence="5 6">
    <name type="scientific">Mucilaginibacter hurinus</name>
    <dbReference type="NCBI Taxonomy" id="2201324"/>
    <lineage>
        <taxon>Bacteria</taxon>
        <taxon>Pseudomonadati</taxon>
        <taxon>Bacteroidota</taxon>
        <taxon>Sphingobacteriia</taxon>
        <taxon>Sphingobacteriales</taxon>
        <taxon>Sphingobacteriaceae</taxon>
        <taxon>Mucilaginibacter</taxon>
    </lineage>
</organism>
<evidence type="ECO:0000259" key="4">
    <source>
        <dbReference type="Pfam" id="PF17168"/>
    </source>
</evidence>